<keyword evidence="2" id="KW-1185">Reference proteome</keyword>
<evidence type="ECO:0000313" key="1">
    <source>
        <dbReference type="EMBL" id="MDN8668357.1"/>
    </source>
</evidence>
<evidence type="ECO:0000313" key="2">
    <source>
        <dbReference type="Proteomes" id="UP001174315"/>
    </source>
</evidence>
<gene>
    <name evidence="1" type="ORF">Q0S36_03310</name>
</gene>
<sequence>MKFPSESDFLEEFGIEPVEVDPTLALCRYIKKSNSSDVEIDVSFSAVMKSFQVVLRNSAQELVIISSELVKSIDLVRDGSGAGISVVFEICGTISEARVMFEPDVSCRWWILRNA</sequence>
<evidence type="ECO:0008006" key="3">
    <source>
        <dbReference type="Google" id="ProtNLM"/>
    </source>
</evidence>
<comment type="caution">
    <text evidence="1">The sequence shown here is derived from an EMBL/GenBank/DDBJ whole genome shotgun (WGS) entry which is preliminary data.</text>
</comment>
<accession>A0ABT8QBU8</accession>
<dbReference type="Proteomes" id="UP001174315">
    <property type="component" value="Unassembled WGS sequence"/>
</dbReference>
<dbReference type="EMBL" id="JAUKNN010000005">
    <property type="protein sequence ID" value="MDN8668357.1"/>
    <property type="molecule type" value="Genomic_DNA"/>
</dbReference>
<name>A0ABT8QBU8_9GAMM</name>
<dbReference type="RefSeq" id="WP_100435987.1">
    <property type="nucleotide sequence ID" value="NZ_DAMAEN010000004.1"/>
</dbReference>
<organism evidence="1 2">
    <name type="scientific">Stenotrophomonas indicatrix</name>
    <dbReference type="NCBI Taxonomy" id="2045451"/>
    <lineage>
        <taxon>Bacteria</taxon>
        <taxon>Pseudomonadati</taxon>
        <taxon>Pseudomonadota</taxon>
        <taxon>Gammaproteobacteria</taxon>
        <taxon>Lysobacterales</taxon>
        <taxon>Lysobacteraceae</taxon>
        <taxon>Stenotrophomonas</taxon>
    </lineage>
</organism>
<proteinExistence type="predicted"/>
<reference evidence="1" key="1">
    <citation type="submission" date="2023-07" db="EMBL/GenBank/DDBJ databases">
        <title>Stenotrophomonas isolates from soil.</title>
        <authorList>
            <person name="Sharma V."/>
            <person name="Zur-Pinska J."/>
            <person name="Hay A.G."/>
        </authorList>
    </citation>
    <scope>NUCLEOTIDE SEQUENCE</scope>
    <source>
        <strain evidence="1">C2</strain>
    </source>
</reference>
<protein>
    <recommendedName>
        <fullName evidence="3">Immunity protein 50</fullName>
    </recommendedName>
</protein>
<dbReference type="CDD" id="cd20698">
    <property type="entry name" value="CdiI_Kp-like"/>
    <property type="match status" value="1"/>
</dbReference>